<dbReference type="AlphaFoldDB" id="A0A2G9IB04"/>
<name>A0A2G9IB04_9LAMI</name>
<dbReference type="Proteomes" id="UP000231279">
    <property type="component" value="Unassembled WGS sequence"/>
</dbReference>
<dbReference type="PANTHER" id="PTHR31342:SF4">
    <property type="entry name" value="ACTIN BINDING PROTEIN FAMILY"/>
    <property type="match status" value="1"/>
</dbReference>
<evidence type="ECO:0008006" key="7">
    <source>
        <dbReference type="Google" id="ProtNLM"/>
    </source>
</evidence>
<keyword evidence="4" id="KW-0812">Transmembrane</keyword>
<keyword evidence="6" id="KW-1185">Reference proteome</keyword>
<keyword evidence="4" id="KW-0472">Membrane</keyword>
<organism evidence="5 6">
    <name type="scientific">Handroanthus impetiginosus</name>
    <dbReference type="NCBI Taxonomy" id="429701"/>
    <lineage>
        <taxon>Eukaryota</taxon>
        <taxon>Viridiplantae</taxon>
        <taxon>Streptophyta</taxon>
        <taxon>Embryophyta</taxon>
        <taxon>Tracheophyta</taxon>
        <taxon>Spermatophyta</taxon>
        <taxon>Magnoliopsida</taxon>
        <taxon>eudicotyledons</taxon>
        <taxon>Gunneridae</taxon>
        <taxon>Pentapetalae</taxon>
        <taxon>asterids</taxon>
        <taxon>lamiids</taxon>
        <taxon>Lamiales</taxon>
        <taxon>Bignoniaceae</taxon>
        <taxon>Crescentiina</taxon>
        <taxon>Tabebuia alliance</taxon>
        <taxon>Handroanthus</taxon>
    </lineage>
</organism>
<feature type="compositionally biased region" description="Polar residues" evidence="3">
    <location>
        <begin position="484"/>
        <end position="498"/>
    </location>
</feature>
<reference evidence="6" key="1">
    <citation type="journal article" date="2018" name="Gigascience">
        <title>Genome assembly of the Pink Ipe (Handroanthus impetiginosus, Bignoniaceae), a highly valued, ecologically keystone Neotropical timber forest tree.</title>
        <authorList>
            <person name="Silva-Junior O.B."/>
            <person name="Grattapaglia D."/>
            <person name="Novaes E."/>
            <person name="Collevatti R.G."/>
        </authorList>
    </citation>
    <scope>NUCLEOTIDE SEQUENCE [LARGE SCALE GENOMIC DNA]</scope>
    <source>
        <strain evidence="6">cv. UFG-1</strain>
    </source>
</reference>
<dbReference type="GO" id="GO:0055028">
    <property type="term" value="C:cortical microtubule"/>
    <property type="evidence" value="ECO:0007669"/>
    <property type="project" value="TreeGrafter"/>
</dbReference>
<feature type="region of interest" description="Disordered" evidence="3">
    <location>
        <begin position="417"/>
        <end position="438"/>
    </location>
</feature>
<dbReference type="STRING" id="429701.A0A2G9IB04"/>
<feature type="region of interest" description="Disordered" evidence="3">
    <location>
        <begin position="466"/>
        <end position="500"/>
    </location>
</feature>
<dbReference type="PANTHER" id="PTHR31342">
    <property type="entry name" value="PROTEIN CHUP1, CHLOROPLASTIC"/>
    <property type="match status" value="1"/>
</dbReference>
<evidence type="ECO:0000256" key="2">
    <source>
        <dbReference type="SAM" id="Coils"/>
    </source>
</evidence>
<evidence type="ECO:0000256" key="4">
    <source>
        <dbReference type="SAM" id="Phobius"/>
    </source>
</evidence>
<feature type="transmembrane region" description="Helical" evidence="4">
    <location>
        <begin position="14"/>
        <end position="34"/>
    </location>
</feature>
<dbReference type="EMBL" id="NKXS01000028">
    <property type="protein sequence ID" value="PIN26934.1"/>
    <property type="molecule type" value="Genomic_DNA"/>
</dbReference>
<gene>
    <name evidence="5" type="ORF">CDL12_00291</name>
</gene>
<dbReference type="OrthoDB" id="1870283at2759"/>
<feature type="region of interest" description="Disordered" evidence="3">
    <location>
        <begin position="41"/>
        <end position="65"/>
    </location>
</feature>
<sequence>MVVKEKRESPVGPVLFKFGVALAFSLGGIVYSLFRSKIIKPSKSKPSLGSSGMASEADSRGDDRASQEISLVKVSSEDSINDLSSSGRCSGDRDGFLVAEFDQLVKECDMAFEQSLVPAVDLPLECKIAEHEKQEREIRSLQSKVKVLEERERMLEIQLLEYYGLKEQETAVMELQNRLRVNNMETKLYSLKIESLQSENRRLQAQVADYAEVVAELEAAKAKIKLLRKKLKSEAEQNREQILKLKERVMKLQEEENKGGEIDRDLEMQLQKMKELEEELEEVKKSNHCLKQENSELAEKLEQVQLLATSTLDNGEKQALKEERELLRQQNEELRKEIEQLQADRCTDIEQLVYLRWINACLRYEMRNIQPGPGETIARDLSKMLSPKSEEKAKELVLEYANKEGFIDFDPDQWSTSHSSYLTDSGEPDDLPLDNSSANKTSKTKVFAKLMKLWRGKDSHNHIRTANSAMDRSVSTDDIGSCPRGQNNTTAESSTCSRRTSDDCSLSIFRRINSLTEYDDHSLPKIQPHQDAQNAAKGELVKYAEALKNSRGRSSSHRRSVSFGSF</sequence>
<evidence type="ECO:0000256" key="3">
    <source>
        <dbReference type="SAM" id="MobiDB-lite"/>
    </source>
</evidence>
<keyword evidence="1 2" id="KW-0175">Coiled coil</keyword>
<proteinExistence type="predicted"/>
<keyword evidence="4" id="KW-1133">Transmembrane helix</keyword>
<evidence type="ECO:0000313" key="5">
    <source>
        <dbReference type="EMBL" id="PIN26934.1"/>
    </source>
</evidence>
<comment type="caution">
    <text evidence="5">The sequence shown here is derived from an EMBL/GenBank/DDBJ whole genome shotgun (WGS) entry which is preliminary data.</text>
</comment>
<evidence type="ECO:0000256" key="1">
    <source>
        <dbReference type="ARBA" id="ARBA00023054"/>
    </source>
</evidence>
<feature type="coiled-coil region" evidence="2">
    <location>
        <begin position="124"/>
        <end position="344"/>
    </location>
</feature>
<evidence type="ECO:0000313" key="6">
    <source>
        <dbReference type="Proteomes" id="UP000231279"/>
    </source>
</evidence>
<dbReference type="GO" id="GO:0072699">
    <property type="term" value="P:protein localization to cortical microtubule cytoskeleton"/>
    <property type="evidence" value="ECO:0007669"/>
    <property type="project" value="TreeGrafter"/>
</dbReference>
<protein>
    <recommendedName>
        <fullName evidence="7">Protein CHUP1, chloroplastic</fullName>
    </recommendedName>
</protein>
<dbReference type="InterPro" id="IPR040265">
    <property type="entry name" value="CHUP1/IPGA1-like"/>
</dbReference>
<accession>A0A2G9IB04</accession>